<name>A0A7E4VP33_PANRE</name>
<sequence length="330" mass="36243">MRGVTIAASAALILILGLTKSTTAQCGREYDMLAPLVDTYTAKNCGDNDVGGGVLSDEERQTVVDLLEFIRQSIAEECLFGYEKVKPGLFSFLKYDCALEKELKFECTAASATSDDKVWRQKAYSQPKRNEKRTSLFLRVFPKKWQMHIKNGLPDASKMSPELVSSMMLFLDSSVHSVGCYVQTCGDDEYIACKTGKDLVIGGRTEPLYTQDVSCSDENCKAFTQTELKVCDANLHLCGVRTQVVKIDYELAPTPPRPPPGPPPPPPTTTTTTMTTMFTITDNSTAENTTMDINELRNITGFDLTSSSNGLGFLLELVFTGLALIGFMVL</sequence>
<dbReference type="InterPro" id="IPR035940">
    <property type="entry name" value="CAP_sf"/>
</dbReference>
<reference evidence="2" key="1">
    <citation type="journal article" date="2013" name="Genetics">
        <title>The draft genome and transcriptome of Panagrellus redivivus are shaped by the harsh demands of a free-living lifestyle.</title>
        <authorList>
            <person name="Srinivasan J."/>
            <person name="Dillman A.R."/>
            <person name="Macchietto M.G."/>
            <person name="Heikkinen L."/>
            <person name="Lakso M."/>
            <person name="Fracchia K.M."/>
            <person name="Antoshechkin I."/>
            <person name="Mortazavi A."/>
            <person name="Wong G."/>
            <person name="Sternberg P.W."/>
        </authorList>
    </citation>
    <scope>NUCLEOTIDE SEQUENCE [LARGE SCALE GENOMIC DNA]</scope>
    <source>
        <strain evidence="2">MT8872</strain>
    </source>
</reference>
<organism evidence="2 3">
    <name type="scientific">Panagrellus redivivus</name>
    <name type="common">Microworm</name>
    <dbReference type="NCBI Taxonomy" id="6233"/>
    <lineage>
        <taxon>Eukaryota</taxon>
        <taxon>Metazoa</taxon>
        <taxon>Ecdysozoa</taxon>
        <taxon>Nematoda</taxon>
        <taxon>Chromadorea</taxon>
        <taxon>Rhabditida</taxon>
        <taxon>Tylenchina</taxon>
        <taxon>Panagrolaimomorpha</taxon>
        <taxon>Panagrolaimoidea</taxon>
        <taxon>Panagrolaimidae</taxon>
        <taxon>Panagrellus</taxon>
    </lineage>
</organism>
<accession>A0A7E4VP33</accession>
<evidence type="ECO:0000256" key="1">
    <source>
        <dbReference type="SAM" id="SignalP"/>
    </source>
</evidence>
<feature type="signal peptide" evidence="1">
    <location>
        <begin position="1"/>
        <end position="24"/>
    </location>
</feature>
<protein>
    <submittedName>
        <fullName evidence="3">SCP domain-containing protein</fullName>
    </submittedName>
</protein>
<evidence type="ECO:0000313" key="2">
    <source>
        <dbReference type="Proteomes" id="UP000492821"/>
    </source>
</evidence>
<dbReference type="Gene3D" id="3.40.33.10">
    <property type="entry name" value="CAP"/>
    <property type="match status" value="1"/>
</dbReference>
<reference evidence="3" key="2">
    <citation type="submission" date="2020-10" db="UniProtKB">
        <authorList>
            <consortium name="WormBaseParasite"/>
        </authorList>
    </citation>
    <scope>IDENTIFICATION</scope>
</reference>
<keyword evidence="2" id="KW-1185">Reference proteome</keyword>
<keyword evidence="1" id="KW-0732">Signal</keyword>
<dbReference type="WBParaSite" id="Pan_g2354.t1">
    <property type="protein sequence ID" value="Pan_g2354.t1"/>
    <property type="gene ID" value="Pan_g2354"/>
</dbReference>
<proteinExistence type="predicted"/>
<evidence type="ECO:0000313" key="3">
    <source>
        <dbReference type="WBParaSite" id="Pan_g2354.t1"/>
    </source>
</evidence>
<feature type="chain" id="PRO_5028854994" evidence="1">
    <location>
        <begin position="25"/>
        <end position="330"/>
    </location>
</feature>
<dbReference type="Proteomes" id="UP000492821">
    <property type="component" value="Unassembled WGS sequence"/>
</dbReference>
<dbReference type="AlphaFoldDB" id="A0A7E4VP33"/>